<evidence type="ECO:0000256" key="1">
    <source>
        <dbReference type="ARBA" id="ARBA00022729"/>
    </source>
</evidence>
<dbReference type="PANTHER" id="PTHR33376">
    <property type="match status" value="1"/>
</dbReference>
<dbReference type="InterPro" id="IPR038404">
    <property type="entry name" value="TRAP_DctP_sf"/>
</dbReference>
<evidence type="ECO:0000313" key="6">
    <source>
        <dbReference type="Proteomes" id="UP000527860"/>
    </source>
</evidence>
<evidence type="ECO:0000256" key="2">
    <source>
        <dbReference type="SAM" id="SignalP"/>
    </source>
</evidence>
<reference evidence="4" key="2">
    <citation type="submission" date="2020-04" db="EMBL/GenBank/DDBJ databases">
        <authorList>
            <person name="Tanveer F."/>
            <person name="Xie Y."/>
            <person name="Shinwari Z.K."/>
        </authorList>
    </citation>
    <scope>NUCLEOTIDE SEQUENCE</scope>
    <source>
        <strain evidence="4">MOSEL-ME25</strain>
    </source>
</reference>
<feature type="chain" id="PRO_5039602635" evidence="2">
    <location>
        <begin position="27"/>
        <end position="337"/>
    </location>
</feature>
<evidence type="ECO:0000313" key="3">
    <source>
        <dbReference type="EMBL" id="KIH70316.1"/>
    </source>
</evidence>
<dbReference type="PIRSF" id="PIRSF006470">
    <property type="entry name" value="DctB"/>
    <property type="match status" value="1"/>
</dbReference>
<dbReference type="PANTHER" id="PTHR33376:SF2">
    <property type="entry name" value="DICARBOXYLATE-BINDING PERIPLASMIC PROTEIN"/>
    <property type="match status" value="1"/>
</dbReference>
<keyword evidence="6" id="KW-1185">Reference proteome</keyword>
<evidence type="ECO:0000313" key="5">
    <source>
        <dbReference type="Proteomes" id="UP000031546"/>
    </source>
</evidence>
<dbReference type="PROSITE" id="PS51257">
    <property type="entry name" value="PROKAR_LIPOPROTEIN"/>
    <property type="match status" value="1"/>
</dbReference>
<dbReference type="InterPro" id="IPR018389">
    <property type="entry name" value="DctP_fam"/>
</dbReference>
<protein>
    <submittedName>
        <fullName evidence="3 4">TRAP transporter</fullName>
    </submittedName>
</protein>
<dbReference type="GO" id="GO:0030246">
    <property type="term" value="F:carbohydrate binding"/>
    <property type="evidence" value="ECO:0007669"/>
    <property type="project" value="TreeGrafter"/>
</dbReference>
<dbReference type="RefSeq" id="WP_040106222.1">
    <property type="nucleotide sequence ID" value="NZ_JABEVU030000001.1"/>
</dbReference>
<name>A0A0C2HL60_9STAP</name>
<proteinExistence type="predicted"/>
<organism evidence="3 5">
    <name type="scientific">Salinicoccus roseus</name>
    <dbReference type="NCBI Taxonomy" id="45670"/>
    <lineage>
        <taxon>Bacteria</taxon>
        <taxon>Bacillati</taxon>
        <taxon>Bacillota</taxon>
        <taxon>Bacilli</taxon>
        <taxon>Bacillales</taxon>
        <taxon>Staphylococcaceae</taxon>
        <taxon>Salinicoccus</taxon>
    </lineage>
</organism>
<reference evidence="4" key="3">
    <citation type="submission" date="2022-12" db="EMBL/GenBank/DDBJ databases">
        <title>Genome analysis and biological profiling of marine Salinicoccus roseus MOSEL-ME25.</title>
        <authorList>
            <person name="Mirza F.T."/>
            <person name="Xie Y."/>
            <person name="Shinwari Z.K."/>
        </authorList>
    </citation>
    <scope>NUCLEOTIDE SEQUENCE</scope>
    <source>
        <strain evidence="4">MOSEL-ME25</strain>
    </source>
</reference>
<gene>
    <name evidence="4" type="ORF">F7P68_0009945</name>
    <name evidence="3" type="ORF">SN16_08570</name>
</gene>
<dbReference type="GO" id="GO:0030288">
    <property type="term" value="C:outer membrane-bounded periplasmic space"/>
    <property type="evidence" value="ECO:0007669"/>
    <property type="project" value="InterPro"/>
</dbReference>
<dbReference type="Gene3D" id="3.40.190.170">
    <property type="entry name" value="Bacterial extracellular solute-binding protein, family 7"/>
    <property type="match status" value="1"/>
</dbReference>
<dbReference type="GO" id="GO:0055085">
    <property type="term" value="P:transmembrane transport"/>
    <property type="evidence" value="ECO:0007669"/>
    <property type="project" value="InterPro"/>
</dbReference>
<dbReference type="EMBL" id="JABEVU030000001">
    <property type="protein sequence ID" value="MDB0580855.1"/>
    <property type="molecule type" value="Genomic_DNA"/>
</dbReference>
<dbReference type="Proteomes" id="UP000527860">
    <property type="component" value="Unassembled WGS sequence"/>
</dbReference>
<dbReference type="GeneID" id="77845607"/>
<reference evidence="3 5" key="1">
    <citation type="submission" date="2015-01" db="EMBL/GenBank/DDBJ databases">
        <title>Genome sequences of high lactate-tolerant strain Salinicoccus roseus W12 with industrial interest.</title>
        <authorList>
            <person name="Wang H."/>
            <person name="Yu B."/>
        </authorList>
    </citation>
    <scope>NUCLEOTIDE SEQUENCE [LARGE SCALE GENOMIC DNA]</scope>
    <source>
        <strain evidence="3 5">W12</strain>
    </source>
</reference>
<dbReference type="NCBIfam" id="NF037995">
    <property type="entry name" value="TRAP_S1"/>
    <property type="match status" value="1"/>
</dbReference>
<dbReference type="CDD" id="cd13671">
    <property type="entry name" value="PBP2_TRAP_SBP_like_3"/>
    <property type="match status" value="1"/>
</dbReference>
<comment type="caution">
    <text evidence="3">The sequence shown here is derived from an EMBL/GenBank/DDBJ whole genome shotgun (WGS) entry which is preliminary data.</text>
</comment>
<feature type="signal peptide" evidence="2">
    <location>
        <begin position="1"/>
        <end position="26"/>
    </location>
</feature>
<dbReference type="OrthoDB" id="2087at2"/>
<dbReference type="Proteomes" id="UP000031546">
    <property type="component" value="Unassembled WGS sequence"/>
</dbReference>
<sequence length="337" mass="37402">MRKYFVLFVSVSILLLLGACSNASSASGDGHNMILAHNHPTDHPVHKSLEKFKEEVEERSDGEMTMTLYANGQLGDEREVIELTQTGAVDVTKVSAGALESFRPEYSIFGLPYLFEDTDEFKEKMSDPEITDVIYNSSEDIGFVGLTYFDAGSRSLYTRDRVVEDTEDMSGLKVRVQPSATSVAMIEALGGTPTPMAYGEVYTSLQSGIIDAAENNLTSLVSSKHGEVADHWMYTEHAIVPDMLIMNKQRLDRMTEEQRQIIHDSAEAANAFHEVVWNEATEAAAEEAQNEMGVEFHEVDKSSFIESVQPLHDEMKADETMGPIYDLFKGGDSDEES</sequence>
<evidence type="ECO:0000313" key="4">
    <source>
        <dbReference type="EMBL" id="MDB0580855.1"/>
    </source>
</evidence>
<dbReference type="NCBIfam" id="TIGR00787">
    <property type="entry name" value="dctP"/>
    <property type="match status" value="1"/>
</dbReference>
<dbReference type="InterPro" id="IPR004682">
    <property type="entry name" value="TRAP_DctP"/>
</dbReference>
<accession>A0A0C2HL60</accession>
<keyword evidence="1 2" id="KW-0732">Signal</keyword>
<dbReference type="Pfam" id="PF03480">
    <property type="entry name" value="DctP"/>
    <property type="match status" value="1"/>
</dbReference>
<dbReference type="STRING" id="45670.SN16_08570"/>
<dbReference type="EMBL" id="JXII01000007">
    <property type="protein sequence ID" value="KIH70316.1"/>
    <property type="molecule type" value="Genomic_DNA"/>
</dbReference>
<dbReference type="AlphaFoldDB" id="A0A0C2HL60"/>